<feature type="compositionally biased region" description="Pro residues" evidence="1">
    <location>
        <begin position="393"/>
        <end position="405"/>
    </location>
</feature>
<proteinExistence type="predicted"/>
<protein>
    <recommendedName>
        <fullName evidence="4">Associated with TFs and helicase</fullName>
    </recommendedName>
</protein>
<name>A0ABR1EDP5_NECAM</name>
<comment type="caution">
    <text evidence="2">The sequence shown here is derived from an EMBL/GenBank/DDBJ whole genome shotgun (WGS) entry which is preliminary data.</text>
</comment>
<dbReference type="Proteomes" id="UP001303046">
    <property type="component" value="Unassembled WGS sequence"/>
</dbReference>
<keyword evidence="3" id="KW-1185">Reference proteome</keyword>
<reference evidence="2 3" key="1">
    <citation type="submission" date="2023-08" db="EMBL/GenBank/DDBJ databases">
        <title>A Necator americanus chromosomal reference genome.</title>
        <authorList>
            <person name="Ilik V."/>
            <person name="Petrzelkova K.J."/>
            <person name="Pardy F."/>
            <person name="Fuh T."/>
            <person name="Niatou-Singa F.S."/>
            <person name="Gouil Q."/>
            <person name="Baker L."/>
            <person name="Ritchie M.E."/>
            <person name="Jex A.R."/>
            <person name="Gazzola D."/>
            <person name="Li H."/>
            <person name="Toshio Fujiwara R."/>
            <person name="Zhan B."/>
            <person name="Aroian R.V."/>
            <person name="Pafco B."/>
            <person name="Schwarz E.M."/>
        </authorList>
    </citation>
    <scope>NUCLEOTIDE SEQUENCE [LARGE SCALE GENOMIC DNA]</scope>
    <source>
        <strain evidence="2 3">Aroian</strain>
        <tissue evidence="2">Whole animal</tissue>
    </source>
</reference>
<evidence type="ECO:0000313" key="3">
    <source>
        <dbReference type="Proteomes" id="UP001303046"/>
    </source>
</evidence>
<feature type="region of interest" description="Disordered" evidence="1">
    <location>
        <begin position="444"/>
        <end position="480"/>
    </location>
</feature>
<feature type="region of interest" description="Disordered" evidence="1">
    <location>
        <begin position="659"/>
        <end position="702"/>
    </location>
</feature>
<organism evidence="2 3">
    <name type="scientific">Necator americanus</name>
    <name type="common">Human hookworm</name>
    <dbReference type="NCBI Taxonomy" id="51031"/>
    <lineage>
        <taxon>Eukaryota</taxon>
        <taxon>Metazoa</taxon>
        <taxon>Ecdysozoa</taxon>
        <taxon>Nematoda</taxon>
        <taxon>Chromadorea</taxon>
        <taxon>Rhabditida</taxon>
        <taxon>Rhabditina</taxon>
        <taxon>Rhabditomorpha</taxon>
        <taxon>Strongyloidea</taxon>
        <taxon>Ancylostomatidae</taxon>
        <taxon>Bunostominae</taxon>
        <taxon>Necator</taxon>
    </lineage>
</organism>
<sequence>MNSVPSQAGGANLLNGLTAQQLAALSGVLGGQNVFNQAQIAALTGSGLSMPLNNAIASVSQQQSVLPVQNAAHVAVENKGSITGGPHNVNGVASDTSLSSLPWPVVSPVMNVPHFDLSTYRFVSLDVAPSRDVNGFDLPLADVTTLRFFFNLGVQYSRSLAATQLYQEKLAHVAVSSAAANVPTQANLSHVLQLAGVLSAETQVGVPRTMDQYLSQLGIAGSQAHALLRQAQSHHLAQQAQLLAAAASVRLPDRSHPSYSNSVIPLHADLLQMAAQCPISASASVQSGQLIRQPLFSSGNASNVAATSYSAASSINPHKQIPPNTAAAEQQAYYLQQALSAVTTGQNEKPEVDVHVLQQQGSVGLHQYVSPTTGEVLKPVAVGGGSQDAALSPRPPPVDPSPPRAPADVGTNVIDSNPSTFVHQQAQTSPPVPRDQCIQGRTASQVISAGRPQSARENGSSSNFVGSRTTPQNSAPATPALTADDVVPVSQTLFQVSEQHFTEAFNASRKKSVSNPIGIAKCDIVSSAEEGASKVSAEPSTITAPVHGGDRKDLDDKPALAPILMMTYLSNCMSNIKSTLNTNGLPIGLDANGRAVDYSSRPIDPIFQQARARMENAREFRELSPPTTLPQVPRSSFEDGSGFSPIGVALPAVSSAVSRSQVTNPVGVNRIVPDASSLEKNEENHDTDPPAEKRTKIISDGD</sequence>
<feature type="compositionally biased region" description="Polar residues" evidence="1">
    <location>
        <begin position="455"/>
        <end position="476"/>
    </location>
</feature>
<evidence type="ECO:0000256" key="1">
    <source>
        <dbReference type="SAM" id="MobiDB-lite"/>
    </source>
</evidence>
<feature type="compositionally biased region" description="Basic and acidic residues" evidence="1">
    <location>
        <begin position="677"/>
        <end position="702"/>
    </location>
</feature>
<accession>A0ABR1EDP5</accession>
<dbReference type="EMBL" id="JAVFWL010000006">
    <property type="protein sequence ID" value="KAK6760708.1"/>
    <property type="molecule type" value="Genomic_DNA"/>
</dbReference>
<evidence type="ECO:0000313" key="2">
    <source>
        <dbReference type="EMBL" id="KAK6760708.1"/>
    </source>
</evidence>
<evidence type="ECO:0008006" key="4">
    <source>
        <dbReference type="Google" id="ProtNLM"/>
    </source>
</evidence>
<feature type="region of interest" description="Disordered" evidence="1">
    <location>
        <begin position="378"/>
        <end position="417"/>
    </location>
</feature>
<gene>
    <name evidence="2" type="primary">Necator_chrX.g22128</name>
    <name evidence="2" type="ORF">RB195_021967</name>
</gene>